<keyword evidence="1" id="KW-0812">Transmembrane</keyword>
<dbReference type="AlphaFoldDB" id="A0A9N9NIQ6"/>
<dbReference type="SMART" id="SM00671">
    <property type="entry name" value="SEL1"/>
    <property type="match status" value="2"/>
</dbReference>
<dbReference type="SUPFAM" id="SSF81901">
    <property type="entry name" value="HCP-like"/>
    <property type="match status" value="1"/>
</dbReference>
<keyword evidence="1" id="KW-0472">Membrane</keyword>
<dbReference type="Proteomes" id="UP000789759">
    <property type="component" value="Unassembled WGS sequence"/>
</dbReference>
<evidence type="ECO:0000313" key="3">
    <source>
        <dbReference type="Proteomes" id="UP000789759"/>
    </source>
</evidence>
<dbReference type="EMBL" id="CAJVQA010015156">
    <property type="protein sequence ID" value="CAG8735538.1"/>
    <property type="molecule type" value="Genomic_DNA"/>
</dbReference>
<dbReference type="Gene3D" id="1.25.40.10">
    <property type="entry name" value="Tetratricopeptide repeat domain"/>
    <property type="match status" value="1"/>
</dbReference>
<dbReference type="OrthoDB" id="2353542at2759"/>
<dbReference type="InterPro" id="IPR006597">
    <property type="entry name" value="Sel1-like"/>
</dbReference>
<organism evidence="2 3">
    <name type="scientific">Cetraspora pellucida</name>
    <dbReference type="NCBI Taxonomy" id="1433469"/>
    <lineage>
        <taxon>Eukaryota</taxon>
        <taxon>Fungi</taxon>
        <taxon>Fungi incertae sedis</taxon>
        <taxon>Mucoromycota</taxon>
        <taxon>Glomeromycotina</taxon>
        <taxon>Glomeromycetes</taxon>
        <taxon>Diversisporales</taxon>
        <taxon>Gigasporaceae</taxon>
        <taxon>Cetraspora</taxon>
    </lineage>
</organism>
<sequence>GKREIPIVGTPKKYVKIYTECWQHDSNQRPNIQRVFEDMNDINYRDLVDKNIDYNDISIEFNINMELKENSEISKSLYSTNLLQHYSDSYEETLKELEIISSVITALKITFCDNDQRNNITNESKILSTDLIISNITKKHDVINNNDQKFLYDLNQLFITQFNIHGVSTNNTNFIINHINNYIKDNNKNPNEILTQYYNHQYRYYFTSIIGFFYEYGIGTLIDYFKAFDMYKQASDNSYLSYNNSLIENNLLKENHIIGLISLGISYISGNGVTINHQKALQLFLKSVTKGSSLGKCRIWRFLAYESNRFTCSNAASGLALVSQMALVLALALISKIFSILLPQSISTWDTIN</sequence>
<evidence type="ECO:0000313" key="2">
    <source>
        <dbReference type="EMBL" id="CAG8735538.1"/>
    </source>
</evidence>
<reference evidence="2" key="1">
    <citation type="submission" date="2021-06" db="EMBL/GenBank/DDBJ databases">
        <authorList>
            <person name="Kallberg Y."/>
            <person name="Tangrot J."/>
            <person name="Rosling A."/>
        </authorList>
    </citation>
    <scope>NUCLEOTIDE SEQUENCE</scope>
    <source>
        <strain evidence="2">FL966</strain>
    </source>
</reference>
<protein>
    <submittedName>
        <fullName evidence="2">23760_t:CDS:1</fullName>
    </submittedName>
</protein>
<proteinExistence type="predicted"/>
<dbReference type="InterPro" id="IPR011990">
    <property type="entry name" value="TPR-like_helical_dom_sf"/>
</dbReference>
<keyword evidence="1" id="KW-1133">Transmembrane helix</keyword>
<evidence type="ECO:0000256" key="1">
    <source>
        <dbReference type="SAM" id="Phobius"/>
    </source>
</evidence>
<keyword evidence="3" id="KW-1185">Reference proteome</keyword>
<feature type="transmembrane region" description="Helical" evidence="1">
    <location>
        <begin position="315"/>
        <end position="334"/>
    </location>
</feature>
<comment type="caution">
    <text evidence="2">The sequence shown here is derived from an EMBL/GenBank/DDBJ whole genome shotgun (WGS) entry which is preliminary data.</text>
</comment>
<gene>
    <name evidence="2" type="ORF">CPELLU_LOCUS13769</name>
</gene>
<feature type="non-terminal residue" evidence="2">
    <location>
        <position position="353"/>
    </location>
</feature>
<name>A0A9N9NIQ6_9GLOM</name>
<feature type="non-terminal residue" evidence="2">
    <location>
        <position position="1"/>
    </location>
</feature>
<accession>A0A9N9NIQ6</accession>